<keyword evidence="3" id="KW-0408">Iron</keyword>
<name>A0A5M9GP63_9BACI</name>
<evidence type="ECO:0000256" key="4">
    <source>
        <dbReference type="ARBA" id="ARBA00023014"/>
    </source>
</evidence>
<dbReference type="Pfam" id="PF04055">
    <property type="entry name" value="Radical_SAM"/>
    <property type="match status" value="1"/>
</dbReference>
<dbReference type="EMBL" id="FWYW01000106">
    <property type="protein sequence ID" value="SME47827.1"/>
    <property type="molecule type" value="Genomic_DNA"/>
</dbReference>
<gene>
    <name evidence="8" type="ORF">BACERE00174_05760</name>
    <name evidence="6" type="ORF">FYW06_19015</name>
    <name evidence="7" type="ORF">P6U22_17165</name>
</gene>
<comment type="caution">
    <text evidence="6">The sequence shown here is derived from an EMBL/GenBank/DDBJ whole genome shotgun (WGS) entry which is preliminary data.</text>
</comment>
<dbReference type="Gene3D" id="3.20.20.70">
    <property type="entry name" value="Aldolase class I"/>
    <property type="match status" value="1"/>
</dbReference>
<dbReference type="CDD" id="cd01335">
    <property type="entry name" value="Radical_SAM"/>
    <property type="match status" value="1"/>
</dbReference>
<dbReference type="AlphaFoldDB" id="A0A5M9GP63"/>
<sequence length="429" mass="49546">MNTMIINKEKKWYEEGMNRIDPDLYKRYMIYLYDLEKYSIENHPFLDELSKSLSFTPFSPEKALFVKGKLELGENVRRLEIDITDVCNFKCPGCTFQFSQMDKQLPFEKLDSFIQELKEAGYTSITLAGGGEPSIYNYNGKRLPDVTERFLENGIDTFVITNAFALGSQDDVRRLLLSTKGIRISYYNFVAPGEPENKNDIVSDNVRLLLRTKELMNIDTEIIVGNLVSWNSKRDYEFTIELAKRYRTIITPRPMISINRDAKKAVKGENLNKVLNRVLENYMGIKEQIDSLYSPVAAREFLERILAFHLPLPKRCIVTELGLVGKMRANGDLYRCGQLSARSGEIEKKYPNVDKTTFYNSIDDSTDYLKSHIDGKKGLVSYNMCPVCRETINNIRFSKFHEIPSELRNPILQEVNQAFSHNKNLAGFW</sequence>
<dbReference type="Proteomes" id="UP000325411">
    <property type="component" value="Unassembled WGS sequence"/>
</dbReference>
<dbReference type="Proteomes" id="UP001221338">
    <property type="component" value="Unassembled WGS sequence"/>
</dbReference>
<evidence type="ECO:0000256" key="2">
    <source>
        <dbReference type="ARBA" id="ARBA00022723"/>
    </source>
</evidence>
<organism evidence="6 10">
    <name type="scientific">Bacillus paranthracis</name>
    <dbReference type="NCBI Taxonomy" id="2026186"/>
    <lineage>
        <taxon>Bacteria</taxon>
        <taxon>Bacillati</taxon>
        <taxon>Bacillota</taxon>
        <taxon>Bacilli</taxon>
        <taxon>Bacillales</taxon>
        <taxon>Bacillaceae</taxon>
        <taxon>Bacillus</taxon>
        <taxon>Bacillus cereus group</taxon>
    </lineage>
</organism>
<keyword evidence="11" id="KW-1185">Reference proteome</keyword>
<dbReference type="InterPro" id="IPR050377">
    <property type="entry name" value="Radical_SAM_PqqE_MftC-like"/>
</dbReference>
<dbReference type="EMBL" id="VXCE01000013">
    <property type="protein sequence ID" value="KAA8476336.1"/>
    <property type="molecule type" value="Genomic_DNA"/>
</dbReference>
<feature type="domain" description="Radical SAM core" evidence="5">
    <location>
        <begin position="83"/>
        <end position="175"/>
    </location>
</feature>
<evidence type="ECO:0000313" key="6">
    <source>
        <dbReference type="EMBL" id="KAA8476336.1"/>
    </source>
</evidence>
<reference evidence="8 9" key="1">
    <citation type="submission" date="2017-04" db="EMBL/GenBank/DDBJ databases">
        <authorList>
            <person name="Criscuolo A."/>
        </authorList>
    </citation>
    <scope>NUCLEOTIDE SEQUENCE [LARGE SCALE GENOMIC DNA]</scope>
    <source>
        <strain evidence="8">16-00174</strain>
    </source>
</reference>
<dbReference type="InterPro" id="IPR058240">
    <property type="entry name" value="rSAM_sf"/>
</dbReference>
<dbReference type="SFLD" id="SFLDS00029">
    <property type="entry name" value="Radical_SAM"/>
    <property type="match status" value="1"/>
</dbReference>
<proteinExistence type="predicted"/>
<protein>
    <submittedName>
        <fullName evidence="6">4Fe-4S cluster-binding domain-containing protein</fullName>
    </submittedName>
    <submittedName>
        <fullName evidence="8">Molybdenum cofactor biosynthesis protein A</fullName>
    </submittedName>
    <submittedName>
        <fullName evidence="7">Radical SAM protein</fullName>
    </submittedName>
</protein>
<evidence type="ECO:0000313" key="11">
    <source>
        <dbReference type="Proteomes" id="UP001221338"/>
    </source>
</evidence>
<keyword evidence="4" id="KW-0411">Iron-sulfur</keyword>
<dbReference type="InterPro" id="IPR013785">
    <property type="entry name" value="Aldolase_TIM"/>
</dbReference>
<dbReference type="PANTHER" id="PTHR11228">
    <property type="entry name" value="RADICAL SAM DOMAIN PROTEIN"/>
    <property type="match status" value="1"/>
</dbReference>
<dbReference type="GO" id="GO:0051536">
    <property type="term" value="F:iron-sulfur cluster binding"/>
    <property type="evidence" value="ECO:0007669"/>
    <property type="project" value="UniProtKB-KW"/>
</dbReference>
<reference evidence="7 11" key="3">
    <citation type="submission" date="2023-03" db="EMBL/GenBank/DDBJ databases">
        <title>Genetic diversity of Bacillus cereus sensu lato isolates from Slovenia.</title>
        <authorList>
            <person name="Abdelli M."/>
        </authorList>
    </citation>
    <scope>NUCLEOTIDE SEQUENCE [LARGE SCALE GENOMIC DNA]</scope>
    <source>
        <strain evidence="7 11">SIBC61B</strain>
    </source>
</reference>
<evidence type="ECO:0000313" key="9">
    <source>
        <dbReference type="Proteomes" id="UP000194422"/>
    </source>
</evidence>
<keyword evidence="2" id="KW-0479">Metal-binding</keyword>
<dbReference type="Proteomes" id="UP000194422">
    <property type="component" value="Unassembled WGS sequence"/>
</dbReference>
<accession>A0A5M9GP63</accession>
<dbReference type="GO" id="GO:0046872">
    <property type="term" value="F:metal ion binding"/>
    <property type="evidence" value="ECO:0007669"/>
    <property type="project" value="UniProtKB-KW"/>
</dbReference>
<dbReference type="SUPFAM" id="SSF102114">
    <property type="entry name" value="Radical SAM enzymes"/>
    <property type="match status" value="1"/>
</dbReference>
<evidence type="ECO:0000313" key="7">
    <source>
        <dbReference type="EMBL" id="MDG0942924.1"/>
    </source>
</evidence>
<dbReference type="RefSeq" id="WP_001094977.1">
    <property type="nucleotide sequence ID" value="NZ_CMPU01000140.1"/>
</dbReference>
<keyword evidence="1" id="KW-0949">S-adenosyl-L-methionine</keyword>
<dbReference type="InterPro" id="IPR007197">
    <property type="entry name" value="rSAM"/>
</dbReference>
<evidence type="ECO:0000313" key="10">
    <source>
        <dbReference type="Proteomes" id="UP000325411"/>
    </source>
</evidence>
<evidence type="ECO:0000259" key="5">
    <source>
        <dbReference type="Pfam" id="PF04055"/>
    </source>
</evidence>
<evidence type="ECO:0000256" key="1">
    <source>
        <dbReference type="ARBA" id="ARBA00022691"/>
    </source>
</evidence>
<dbReference type="PANTHER" id="PTHR11228:SF7">
    <property type="entry name" value="PQQA PEPTIDE CYCLASE"/>
    <property type="match status" value="1"/>
</dbReference>
<evidence type="ECO:0000256" key="3">
    <source>
        <dbReference type="ARBA" id="ARBA00023004"/>
    </source>
</evidence>
<dbReference type="GeneID" id="75083650"/>
<evidence type="ECO:0000313" key="8">
    <source>
        <dbReference type="EMBL" id="SME47827.1"/>
    </source>
</evidence>
<dbReference type="GO" id="GO:0003824">
    <property type="term" value="F:catalytic activity"/>
    <property type="evidence" value="ECO:0007669"/>
    <property type="project" value="InterPro"/>
</dbReference>
<dbReference type="EMBL" id="JARPRV010000009">
    <property type="protein sequence ID" value="MDG0942924.1"/>
    <property type="molecule type" value="Genomic_DNA"/>
</dbReference>
<reference evidence="6 10" key="2">
    <citation type="submission" date="2019-09" db="EMBL/GenBank/DDBJ databases">
        <authorList>
            <person name="Geng P."/>
            <person name="Wan X."/>
            <person name="Zhou G."/>
            <person name="Yuan Z."/>
            <person name="Hu X."/>
        </authorList>
    </citation>
    <scope>NUCLEOTIDE SEQUENCE [LARGE SCALE GENOMIC DNA]</scope>
    <source>
        <strain evidence="6 10">EFR-4</strain>
    </source>
</reference>